<dbReference type="GeneID" id="93121845"/>
<protein>
    <submittedName>
        <fullName evidence="5">Polysaccharide biosynthesis protein</fullName>
    </submittedName>
</protein>
<dbReference type="Pfam" id="PF13727">
    <property type="entry name" value="CoA_binding_3"/>
    <property type="match status" value="1"/>
</dbReference>
<feature type="transmembrane region" description="Helical" evidence="3">
    <location>
        <begin position="84"/>
        <end position="108"/>
    </location>
</feature>
<dbReference type="Gene3D" id="3.40.50.720">
    <property type="entry name" value="NAD(P)-binding Rossmann-like Domain"/>
    <property type="match status" value="2"/>
</dbReference>
<keyword evidence="3" id="KW-1133">Transmembrane helix</keyword>
<gene>
    <name evidence="5" type="ORF">L497_2994</name>
</gene>
<dbReference type="CDD" id="cd05237">
    <property type="entry name" value="UDP_invert_4-6DH_SDR_e"/>
    <property type="match status" value="1"/>
</dbReference>
<dbReference type="InterPro" id="IPR003869">
    <property type="entry name" value="Polysac_CapD-like"/>
</dbReference>
<dbReference type="InterPro" id="IPR051203">
    <property type="entry name" value="Polysaccharide_Synthase-Rel"/>
</dbReference>
<feature type="domain" description="Polysaccharide biosynthesis protein CapD-like" evidence="4">
    <location>
        <begin position="288"/>
        <end position="577"/>
    </location>
</feature>
<dbReference type="RefSeq" id="WP_005017117.1">
    <property type="nucleotide sequence ID" value="NZ_JFZZ01000136.1"/>
</dbReference>
<feature type="transmembrane region" description="Helical" evidence="3">
    <location>
        <begin position="114"/>
        <end position="134"/>
    </location>
</feature>
<evidence type="ECO:0000259" key="4">
    <source>
        <dbReference type="Pfam" id="PF02719"/>
    </source>
</evidence>
<organism evidence="5 6">
    <name type="scientific">Bordetella holmesii CDC-H585-BH</name>
    <dbReference type="NCBI Taxonomy" id="1331206"/>
    <lineage>
        <taxon>Bacteria</taxon>
        <taxon>Pseudomonadati</taxon>
        <taxon>Pseudomonadota</taxon>
        <taxon>Betaproteobacteria</taxon>
        <taxon>Burkholderiales</taxon>
        <taxon>Alcaligenaceae</taxon>
        <taxon>Bordetella</taxon>
    </lineage>
</organism>
<dbReference type="Pfam" id="PF02719">
    <property type="entry name" value="Polysacc_synt_2"/>
    <property type="match status" value="1"/>
</dbReference>
<feature type="transmembrane region" description="Helical" evidence="3">
    <location>
        <begin position="53"/>
        <end position="77"/>
    </location>
</feature>
<evidence type="ECO:0000256" key="1">
    <source>
        <dbReference type="ARBA" id="ARBA00007430"/>
    </source>
</evidence>
<sequence>MILPYPVRRLFVDLPRAVKQLLAIVLDAVILLFAFHCALWLRFELFFVTQQYFFLSLLACAGGLAALGAFGVYFYILRYMSERVVAAILGGILVSVMVVTAGNTFLQLSTLSRGVLVIYAALALVGLIGIRLFARKLLFPADHHMADPRIPVLIYGAGGAGSQLAAALRAGPYYRPVAMLDDDRRKHRLVVSGLRVYPPEQLSRLIDRHNVRQLLIAIPSATPPQIRAIVEAAEPYRLRIRLVPSMRELIDPANGVRLRDVQVEDLLGRDPVAPITSLLGQCVTDRSVMVTGAGGSIGAELCRQILALRPSKLVLLEISEPALYTIEQDLRLRYPSIDIIGVLGSVRDPNHCLAQLRRHNVQTIYHAAAYKHVPIVEQNVEEGIRTNAYGTLSIAQTAIQAGVQDFVLISTDKAVRPTNVMGASKRLAELVLQAHAQVQDQTRFSMVRFGNVLGSSGSVVPLFRRQILDGGPITLTHPEITRYFMTIPEAAQLVLQAGAMGESGSVFVLDMSEPVRIRDLAERMIRIYGLTVKNTDQPDGDIEIRITGLRPGEKLYEELLIGDNSQPTLHPRIMRATEYNIPYETLMSQLSLLDSTLQAGDVHSIVTLLRQIVREYTPVENGCVGVHPRSSPQGYSEASSSASRR</sequence>
<evidence type="ECO:0000313" key="5">
    <source>
        <dbReference type="EMBL" id="KAK87347.1"/>
    </source>
</evidence>
<dbReference type="SUPFAM" id="SSF51735">
    <property type="entry name" value="NAD(P)-binding Rossmann-fold domains"/>
    <property type="match status" value="2"/>
</dbReference>
<accession>A0A158M159</accession>
<evidence type="ECO:0000256" key="2">
    <source>
        <dbReference type="SAM" id="MobiDB-lite"/>
    </source>
</evidence>
<dbReference type="PATRIC" id="fig|1331206.3.peg.3291"/>
<reference evidence="5 6" key="1">
    <citation type="submission" date="2014-03" db="EMBL/GenBank/DDBJ databases">
        <title>Genome sequence of Bordetella holmseii.</title>
        <authorList>
            <person name="Harvill E."/>
            <person name="Goodfield L.L."/>
            <person name="Ivanov Y."/>
            <person name="Meyer J.A."/>
            <person name="Newth C."/>
            <person name="Cassiday P."/>
            <person name="Tondella M.L."/>
            <person name="Liao P."/>
            <person name="Zimmerman J."/>
            <person name="Meert K."/>
            <person name="Wessel D."/>
            <person name="Berger J."/>
            <person name="Dean J.M."/>
            <person name="Holubkov R."/>
            <person name="Burr J."/>
            <person name="Liu T."/>
            <person name="Brinkac L.M."/>
            <person name="Sanka R."/>
            <person name="Kim M."/>
            <person name="Losada L."/>
        </authorList>
    </citation>
    <scope>NUCLEOTIDE SEQUENCE [LARGE SCALE GENOMIC DNA]</scope>
    <source>
        <strain evidence="5 6">CDC-H585-BH</strain>
    </source>
</reference>
<dbReference type="PANTHER" id="PTHR43318">
    <property type="entry name" value="UDP-N-ACETYLGLUCOSAMINE 4,6-DEHYDRATASE"/>
    <property type="match status" value="1"/>
</dbReference>
<dbReference type="AlphaFoldDB" id="A0A158M159"/>
<dbReference type="InterPro" id="IPR036291">
    <property type="entry name" value="NAD(P)-bd_dom_sf"/>
</dbReference>
<feature type="compositionally biased region" description="Polar residues" evidence="2">
    <location>
        <begin position="630"/>
        <end position="645"/>
    </location>
</feature>
<evidence type="ECO:0000313" key="6">
    <source>
        <dbReference type="Proteomes" id="UP000026682"/>
    </source>
</evidence>
<dbReference type="EMBL" id="JFZZ01000136">
    <property type="protein sequence ID" value="KAK87347.1"/>
    <property type="molecule type" value="Genomic_DNA"/>
</dbReference>
<comment type="caution">
    <text evidence="5">The sequence shown here is derived from an EMBL/GenBank/DDBJ whole genome shotgun (WGS) entry which is preliminary data.</text>
</comment>
<dbReference type="STRING" id="35814.BBB42_17780"/>
<feature type="transmembrane region" description="Helical" evidence="3">
    <location>
        <begin position="21"/>
        <end position="41"/>
    </location>
</feature>
<keyword evidence="3" id="KW-0812">Transmembrane</keyword>
<name>A0A158M159_9BORD</name>
<evidence type="ECO:0000256" key="3">
    <source>
        <dbReference type="SAM" id="Phobius"/>
    </source>
</evidence>
<comment type="similarity">
    <text evidence="1">Belongs to the polysaccharide synthase family.</text>
</comment>
<keyword evidence="3" id="KW-0472">Membrane</keyword>
<feature type="region of interest" description="Disordered" evidence="2">
    <location>
        <begin position="624"/>
        <end position="645"/>
    </location>
</feature>
<proteinExistence type="inferred from homology"/>
<dbReference type="PANTHER" id="PTHR43318:SF1">
    <property type="entry name" value="POLYSACCHARIDE BIOSYNTHESIS PROTEIN EPSC-RELATED"/>
    <property type="match status" value="1"/>
</dbReference>
<dbReference type="Proteomes" id="UP000026682">
    <property type="component" value="Unassembled WGS sequence"/>
</dbReference>